<evidence type="ECO:0000313" key="1">
    <source>
        <dbReference type="EMBL" id="KAH6929238.1"/>
    </source>
</evidence>
<keyword evidence="2" id="KW-1185">Reference proteome</keyword>
<accession>A0ACB7S6E8</accession>
<sequence>MSLAGRIRHAVNKVPRSGPDSRESWLMAALCGMLLLLCFSTVGVSGVFFYGILETFGSTREEAAWPVTLNGALLLLGGPIMGFLSERYSCRKVLLGCSIISGLAVSLCFFARTLACVTLLFGIVHGTTLSGLYVNANVLVAQHFERRRVTATSLAYTTGGFYAVAFSSLAELLRSTYGTRGAFLLYGAILMNAVPLSIMLRSPPAKLVPSCQRKTSKDFARSGKDEAESLDVESDDVACGTRLSVVVVEARPLNDKVARVSEEVKCAVRPFLTYAFTVNTLSFSVISGAVFLFVMLSTDLSTDRGASTVDATRLLQVFCVTDITVRPLTGLAIDSKFISLESVMTLGFLLQGAAFELLAWCGSFRVMLLASALMGLTCGSRIPLHAPSLARDFGVENLPLLMGGSSLCMGVVSLLRPPFVGRAADAPWPHFRTPMIVFETLNNASVGTEGMLMQPCRSGKSSG</sequence>
<protein>
    <submittedName>
        <fullName evidence="1">Uncharacterized protein</fullName>
    </submittedName>
</protein>
<gene>
    <name evidence="1" type="ORF">HPB50_025205</name>
</gene>
<name>A0ACB7S6E8_HYAAI</name>
<reference evidence="1" key="1">
    <citation type="submission" date="2020-05" db="EMBL/GenBank/DDBJ databases">
        <title>Large-scale comparative analyses of tick genomes elucidate their genetic diversity and vector capacities.</title>
        <authorList>
            <person name="Jia N."/>
            <person name="Wang J."/>
            <person name="Shi W."/>
            <person name="Du L."/>
            <person name="Sun Y."/>
            <person name="Zhan W."/>
            <person name="Jiang J."/>
            <person name="Wang Q."/>
            <person name="Zhang B."/>
            <person name="Ji P."/>
            <person name="Sakyi L.B."/>
            <person name="Cui X."/>
            <person name="Yuan T."/>
            <person name="Jiang B."/>
            <person name="Yang W."/>
            <person name="Lam T.T.-Y."/>
            <person name="Chang Q."/>
            <person name="Ding S."/>
            <person name="Wang X."/>
            <person name="Zhu J."/>
            <person name="Ruan X."/>
            <person name="Zhao L."/>
            <person name="Wei J."/>
            <person name="Que T."/>
            <person name="Du C."/>
            <person name="Cheng J."/>
            <person name="Dai P."/>
            <person name="Han X."/>
            <person name="Huang E."/>
            <person name="Gao Y."/>
            <person name="Liu J."/>
            <person name="Shao H."/>
            <person name="Ye R."/>
            <person name="Li L."/>
            <person name="Wei W."/>
            <person name="Wang X."/>
            <person name="Wang C."/>
            <person name="Yang T."/>
            <person name="Huo Q."/>
            <person name="Li W."/>
            <person name="Guo W."/>
            <person name="Chen H."/>
            <person name="Zhou L."/>
            <person name="Ni X."/>
            <person name="Tian J."/>
            <person name="Zhou Y."/>
            <person name="Sheng Y."/>
            <person name="Liu T."/>
            <person name="Pan Y."/>
            <person name="Xia L."/>
            <person name="Li J."/>
            <person name="Zhao F."/>
            <person name="Cao W."/>
        </authorList>
    </citation>
    <scope>NUCLEOTIDE SEQUENCE</scope>
    <source>
        <strain evidence="1">Hyas-2018</strain>
    </source>
</reference>
<dbReference type="Proteomes" id="UP000821845">
    <property type="component" value="Chromosome 6"/>
</dbReference>
<proteinExistence type="predicted"/>
<comment type="caution">
    <text evidence="1">The sequence shown here is derived from an EMBL/GenBank/DDBJ whole genome shotgun (WGS) entry which is preliminary data.</text>
</comment>
<organism evidence="1 2">
    <name type="scientific">Hyalomma asiaticum</name>
    <name type="common">Tick</name>
    <dbReference type="NCBI Taxonomy" id="266040"/>
    <lineage>
        <taxon>Eukaryota</taxon>
        <taxon>Metazoa</taxon>
        <taxon>Ecdysozoa</taxon>
        <taxon>Arthropoda</taxon>
        <taxon>Chelicerata</taxon>
        <taxon>Arachnida</taxon>
        <taxon>Acari</taxon>
        <taxon>Parasitiformes</taxon>
        <taxon>Ixodida</taxon>
        <taxon>Ixodoidea</taxon>
        <taxon>Ixodidae</taxon>
        <taxon>Hyalomminae</taxon>
        <taxon>Hyalomma</taxon>
    </lineage>
</organism>
<dbReference type="EMBL" id="CM023486">
    <property type="protein sequence ID" value="KAH6929238.1"/>
    <property type="molecule type" value="Genomic_DNA"/>
</dbReference>
<evidence type="ECO:0000313" key="2">
    <source>
        <dbReference type="Proteomes" id="UP000821845"/>
    </source>
</evidence>